<reference evidence="2 3" key="1">
    <citation type="submission" date="2017-11" db="EMBL/GenBank/DDBJ databases">
        <title>De-novo sequencing of pomegranate (Punica granatum L.) genome.</title>
        <authorList>
            <person name="Akparov Z."/>
            <person name="Amiraslanov A."/>
            <person name="Hajiyeva S."/>
            <person name="Abbasov M."/>
            <person name="Kaur K."/>
            <person name="Hamwieh A."/>
            <person name="Solovyev V."/>
            <person name="Salamov A."/>
            <person name="Braich B."/>
            <person name="Kosarev P."/>
            <person name="Mahmoud A."/>
            <person name="Hajiyev E."/>
            <person name="Babayeva S."/>
            <person name="Izzatullayeva V."/>
            <person name="Mammadov A."/>
            <person name="Mammadov A."/>
            <person name="Sharifova S."/>
            <person name="Ojaghi J."/>
            <person name="Eynullazada K."/>
            <person name="Bayramov B."/>
            <person name="Abdulazimova A."/>
            <person name="Shahmuradov I."/>
        </authorList>
    </citation>
    <scope>NUCLEOTIDE SEQUENCE [LARGE SCALE GENOMIC DNA]</scope>
    <source>
        <strain evidence="3">cv. AG2017</strain>
        <tissue evidence="2">Leaf</tissue>
    </source>
</reference>
<feature type="domain" description="Retrotransposon Copia-like N-terminal" evidence="1">
    <location>
        <begin position="4"/>
        <end position="43"/>
    </location>
</feature>
<gene>
    <name evidence="2" type="ORF">CRG98_046950</name>
</gene>
<dbReference type="Pfam" id="PF14244">
    <property type="entry name" value="Retrotran_gag_3"/>
    <property type="match status" value="1"/>
</dbReference>
<protein>
    <recommendedName>
        <fullName evidence="1">Retrotransposon Copia-like N-terminal domain-containing protein</fullName>
    </recommendedName>
</protein>
<proteinExistence type="predicted"/>
<organism evidence="2 3">
    <name type="scientific">Punica granatum</name>
    <name type="common">Pomegranate</name>
    <dbReference type="NCBI Taxonomy" id="22663"/>
    <lineage>
        <taxon>Eukaryota</taxon>
        <taxon>Viridiplantae</taxon>
        <taxon>Streptophyta</taxon>
        <taxon>Embryophyta</taxon>
        <taxon>Tracheophyta</taxon>
        <taxon>Spermatophyta</taxon>
        <taxon>Magnoliopsida</taxon>
        <taxon>eudicotyledons</taxon>
        <taxon>Gunneridae</taxon>
        <taxon>Pentapetalae</taxon>
        <taxon>rosids</taxon>
        <taxon>malvids</taxon>
        <taxon>Myrtales</taxon>
        <taxon>Lythraceae</taxon>
        <taxon>Punica</taxon>
    </lineage>
</organism>
<comment type="caution">
    <text evidence="2">The sequence shown here is derived from an EMBL/GenBank/DDBJ whole genome shotgun (WGS) entry which is preliminary data.</text>
</comment>
<dbReference type="PANTHER" id="PTHR37610:SF40">
    <property type="entry name" value="OS01G0909600 PROTEIN"/>
    <property type="match status" value="1"/>
</dbReference>
<dbReference type="AlphaFoldDB" id="A0A2I0HME5"/>
<evidence type="ECO:0000259" key="1">
    <source>
        <dbReference type="Pfam" id="PF14244"/>
    </source>
</evidence>
<dbReference type="InterPro" id="IPR029472">
    <property type="entry name" value="Copia-like_N"/>
</dbReference>
<dbReference type="Proteomes" id="UP000233551">
    <property type="component" value="Unassembled WGS sequence"/>
</dbReference>
<evidence type="ECO:0000313" key="2">
    <source>
        <dbReference type="EMBL" id="PKI32640.1"/>
    </source>
</evidence>
<dbReference type="EMBL" id="PGOL01007474">
    <property type="protein sequence ID" value="PKI32640.1"/>
    <property type="molecule type" value="Genomic_DNA"/>
</dbReference>
<sequence length="269" mass="30011">MRAVLVSCTLKEDNYLTWSQAMLTALRGKSKPPFITGTQVKPEEDNPLRERQRLLELKTRNFSKAISRKCIREAINPVFIRFKSEISLLKQGGRTVRGYYGKMKVLWDELETYLESPICTCGTASISTTQRETEKVFQFLMGLTPEFNTIRFTILTIEPLPNVNKVYHMVARLKEVVPEAVVFSARRAGQWNEQLRNAGNWLGAATGRNELAGKQWAIGGAGVGLSMDTHQIGATSPTVKQAMVKASSSMERVVEAQPGHTHSGEQPLA</sequence>
<keyword evidence="3" id="KW-1185">Reference proteome</keyword>
<accession>A0A2I0HME5</accession>
<name>A0A2I0HME5_PUNGR</name>
<evidence type="ECO:0000313" key="3">
    <source>
        <dbReference type="Proteomes" id="UP000233551"/>
    </source>
</evidence>
<dbReference type="PANTHER" id="PTHR37610">
    <property type="entry name" value="CCHC-TYPE DOMAIN-CONTAINING PROTEIN"/>
    <property type="match status" value="1"/>
</dbReference>